<dbReference type="EMBL" id="JBHRTQ010000002">
    <property type="protein sequence ID" value="MFC3173020.1"/>
    <property type="molecule type" value="Genomic_DNA"/>
</dbReference>
<dbReference type="SMART" id="SM00283">
    <property type="entry name" value="MA"/>
    <property type="match status" value="1"/>
</dbReference>
<dbReference type="Pfam" id="PF11563">
    <property type="entry name" value="Protoglobin"/>
    <property type="match status" value="1"/>
</dbReference>
<feature type="domain" description="Methyl-accepting transducer" evidence="5">
    <location>
        <begin position="223"/>
        <end position="452"/>
    </location>
</feature>
<dbReference type="Gene3D" id="1.10.287.950">
    <property type="entry name" value="Methyl-accepting chemotaxis protein"/>
    <property type="match status" value="1"/>
</dbReference>
<dbReference type="InterPro" id="IPR004090">
    <property type="entry name" value="Chemotax_Me-accpt_rcpt"/>
</dbReference>
<evidence type="ECO:0000256" key="2">
    <source>
        <dbReference type="ARBA" id="ARBA00029447"/>
    </source>
</evidence>
<dbReference type="SUPFAM" id="SSF58104">
    <property type="entry name" value="Methyl-accepting chemotaxis protein (MCP) signaling domain"/>
    <property type="match status" value="1"/>
</dbReference>
<dbReference type="RefSeq" id="WP_379508410.1">
    <property type="nucleotide sequence ID" value="NZ_JBHRTQ010000002.1"/>
</dbReference>
<name>A0ABV7IN54_9SPHN</name>
<dbReference type="PRINTS" id="PR00260">
    <property type="entry name" value="CHEMTRNSDUCR"/>
</dbReference>
<evidence type="ECO:0000259" key="6">
    <source>
        <dbReference type="PROSITE" id="PS50885"/>
    </source>
</evidence>
<keyword evidence="3" id="KW-0807">Transducer</keyword>
<accession>A0ABV7IN54</accession>
<keyword evidence="8" id="KW-1185">Reference proteome</keyword>
<evidence type="ECO:0000259" key="5">
    <source>
        <dbReference type="PROSITE" id="PS50111"/>
    </source>
</evidence>
<proteinExistence type="inferred from homology"/>
<organism evidence="7 8">
    <name type="scientific">Novosphingobium bradum</name>
    <dbReference type="NCBI Taxonomy" id="1737444"/>
    <lineage>
        <taxon>Bacteria</taxon>
        <taxon>Pseudomonadati</taxon>
        <taxon>Pseudomonadota</taxon>
        <taxon>Alphaproteobacteria</taxon>
        <taxon>Sphingomonadales</taxon>
        <taxon>Sphingomonadaceae</taxon>
        <taxon>Novosphingobium</taxon>
    </lineage>
</organism>
<dbReference type="InterPro" id="IPR039379">
    <property type="entry name" value="Protoglobin_sensor_dom"/>
</dbReference>
<dbReference type="InterPro" id="IPR051310">
    <property type="entry name" value="MCP_chemotaxis"/>
</dbReference>
<evidence type="ECO:0000313" key="8">
    <source>
        <dbReference type="Proteomes" id="UP001595604"/>
    </source>
</evidence>
<dbReference type="InterPro" id="IPR044398">
    <property type="entry name" value="Globin-sensor_dom"/>
</dbReference>
<dbReference type="PROSITE" id="PS50111">
    <property type="entry name" value="CHEMOTAXIS_TRANSDUC_2"/>
    <property type="match status" value="1"/>
</dbReference>
<dbReference type="PANTHER" id="PTHR43531">
    <property type="entry name" value="PROTEIN ICFG"/>
    <property type="match status" value="1"/>
</dbReference>
<sequence length="514" mass="53938">MKAPGSEAQAPDMLFYDLGPEDWQRLPRIAAALERHAPAALGRFYDKIAATPETARQFSSRAGMEAARAKQLDHWRHLFSGQPGAAYVQRATMIGEVHARIGLEPKWYVGGYASILAEVVAGMIQSGPAALAALGGRARTADAVATLVKLALYDMTVALSAYYDADAERRTAVDKMADALARMAEGDFTARLEGLPPAFARIEDDFENMRQHITEALSEVAGVSETIKTGALEIQHASDDLARRTENQAAKLEETSAALDGLTTGIARGAQEAGGARGAVEQSRDVAIEGAAVVLDAVRAMEGIQKSSAEIGKIVDVIDGIAFQTNLLALNAGVEAARAGDAGKGFAVVATEVRALAQRSADAARDIKQLIGASSEQVGQGAALVSRSGTAFDSIVTRVREVVDLVTSIAARATEQSVELGQVNGAVREMDLVTQQNAAMVEEATAASRSLATEAARLAELVTRFRLGGPGEGGRVQAIRPASARSAGPATKAPPTRGALALKAQPDEDDWAEF</sequence>
<dbReference type="Proteomes" id="UP001595604">
    <property type="component" value="Unassembled WGS sequence"/>
</dbReference>
<reference evidence="8" key="1">
    <citation type="journal article" date="2019" name="Int. J. Syst. Evol. Microbiol.">
        <title>The Global Catalogue of Microorganisms (GCM) 10K type strain sequencing project: providing services to taxonomists for standard genome sequencing and annotation.</title>
        <authorList>
            <consortium name="The Broad Institute Genomics Platform"/>
            <consortium name="The Broad Institute Genome Sequencing Center for Infectious Disease"/>
            <person name="Wu L."/>
            <person name="Ma J."/>
        </authorList>
    </citation>
    <scope>NUCLEOTIDE SEQUENCE [LARGE SCALE GENOMIC DNA]</scope>
    <source>
        <strain evidence="8">KCTC 42984</strain>
    </source>
</reference>
<evidence type="ECO:0000256" key="1">
    <source>
        <dbReference type="ARBA" id="ARBA00022500"/>
    </source>
</evidence>
<dbReference type="InterPro" id="IPR009050">
    <property type="entry name" value="Globin-like_sf"/>
</dbReference>
<evidence type="ECO:0000256" key="4">
    <source>
        <dbReference type="SAM" id="MobiDB-lite"/>
    </source>
</evidence>
<dbReference type="PANTHER" id="PTHR43531:SF11">
    <property type="entry name" value="METHYL-ACCEPTING CHEMOTAXIS PROTEIN 3"/>
    <property type="match status" value="1"/>
</dbReference>
<dbReference type="CDD" id="cd01068">
    <property type="entry name" value="globin_sensor"/>
    <property type="match status" value="1"/>
</dbReference>
<dbReference type="PROSITE" id="PS50885">
    <property type="entry name" value="HAMP"/>
    <property type="match status" value="1"/>
</dbReference>
<dbReference type="InterPro" id="IPR004089">
    <property type="entry name" value="MCPsignal_dom"/>
</dbReference>
<dbReference type="SUPFAM" id="SSF46458">
    <property type="entry name" value="Globin-like"/>
    <property type="match status" value="1"/>
</dbReference>
<evidence type="ECO:0000313" key="7">
    <source>
        <dbReference type="EMBL" id="MFC3173020.1"/>
    </source>
</evidence>
<dbReference type="Pfam" id="PF00015">
    <property type="entry name" value="MCPsignal"/>
    <property type="match status" value="1"/>
</dbReference>
<evidence type="ECO:0000256" key="3">
    <source>
        <dbReference type="PROSITE-ProRule" id="PRU00284"/>
    </source>
</evidence>
<keyword evidence="1" id="KW-0145">Chemotaxis</keyword>
<feature type="domain" description="HAMP" evidence="6">
    <location>
        <begin position="167"/>
        <end position="218"/>
    </location>
</feature>
<comment type="caution">
    <text evidence="7">The sequence shown here is derived from an EMBL/GenBank/DDBJ whole genome shotgun (WGS) entry which is preliminary data.</text>
</comment>
<dbReference type="InterPro" id="IPR003660">
    <property type="entry name" value="HAMP_dom"/>
</dbReference>
<dbReference type="Gene3D" id="1.10.490.10">
    <property type="entry name" value="Globins"/>
    <property type="match status" value="1"/>
</dbReference>
<dbReference type="CDD" id="cd11386">
    <property type="entry name" value="MCP_signal"/>
    <property type="match status" value="1"/>
</dbReference>
<comment type="similarity">
    <text evidence="2">Belongs to the methyl-accepting chemotaxis (MCP) protein family.</text>
</comment>
<gene>
    <name evidence="7" type="ORF">ACFOD9_02015</name>
</gene>
<dbReference type="InterPro" id="IPR012292">
    <property type="entry name" value="Globin/Proto"/>
</dbReference>
<feature type="region of interest" description="Disordered" evidence="4">
    <location>
        <begin position="473"/>
        <end position="514"/>
    </location>
</feature>
<protein>
    <submittedName>
        <fullName evidence="7">Methyl-accepting chemotaxis protein</fullName>
    </submittedName>
</protein>